<dbReference type="HOGENOM" id="CLU_209975_0_0_1"/>
<reference evidence="1" key="2">
    <citation type="submission" date="2015-06" db="UniProtKB">
        <authorList>
            <consortium name="EnsemblProtists"/>
        </authorList>
    </citation>
    <scope>IDENTIFICATION</scope>
    <source>
        <strain evidence="1">Emoy2</strain>
    </source>
</reference>
<organism evidence="1 2">
    <name type="scientific">Hyaloperonospora arabidopsidis (strain Emoy2)</name>
    <name type="common">Downy mildew agent</name>
    <name type="synonym">Peronospora arabidopsidis</name>
    <dbReference type="NCBI Taxonomy" id="559515"/>
    <lineage>
        <taxon>Eukaryota</taxon>
        <taxon>Sar</taxon>
        <taxon>Stramenopiles</taxon>
        <taxon>Oomycota</taxon>
        <taxon>Peronosporomycetes</taxon>
        <taxon>Peronosporales</taxon>
        <taxon>Peronosporaceae</taxon>
        <taxon>Hyaloperonospora</taxon>
    </lineage>
</organism>
<dbReference type="Proteomes" id="UP000011713">
    <property type="component" value="Unassembled WGS sequence"/>
</dbReference>
<name>M4BVU5_HYAAE</name>
<sequence>MAVLDPRPVGGAADEVPLRACCPPSHQLWAWTAQERCKRIFVSSAAAVNSRDRNSLPTRTP</sequence>
<dbReference type="VEuPathDB" id="FungiDB:HpaG810639"/>
<protein>
    <submittedName>
        <fullName evidence="1">Uncharacterized protein</fullName>
    </submittedName>
</protein>
<proteinExistence type="predicted"/>
<dbReference type="AlphaFoldDB" id="M4BVU5"/>
<dbReference type="EMBL" id="JH597986">
    <property type="status" value="NOT_ANNOTATED_CDS"/>
    <property type="molecule type" value="Genomic_DNA"/>
</dbReference>
<accession>M4BVU5</accession>
<reference evidence="2" key="1">
    <citation type="journal article" date="2010" name="Science">
        <title>Signatures of adaptation to obligate biotrophy in the Hyaloperonospora arabidopsidis genome.</title>
        <authorList>
            <person name="Baxter L."/>
            <person name="Tripathy S."/>
            <person name="Ishaque N."/>
            <person name="Boot N."/>
            <person name="Cabral A."/>
            <person name="Kemen E."/>
            <person name="Thines M."/>
            <person name="Ah-Fong A."/>
            <person name="Anderson R."/>
            <person name="Badejoko W."/>
            <person name="Bittner-Eddy P."/>
            <person name="Boore J.L."/>
            <person name="Chibucos M.C."/>
            <person name="Coates M."/>
            <person name="Dehal P."/>
            <person name="Delehaunty K."/>
            <person name="Dong S."/>
            <person name="Downton P."/>
            <person name="Dumas B."/>
            <person name="Fabro G."/>
            <person name="Fronick C."/>
            <person name="Fuerstenberg S.I."/>
            <person name="Fulton L."/>
            <person name="Gaulin E."/>
            <person name="Govers F."/>
            <person name="Hughes L."/>
            <person name="Humphray S."/>
            <person name="Jiang R.H."/>
            <person name="Judelson H."/>
            <person name="Kamoun S."/>
            <person name="Kyung K."/>
            <person name="Meijer H."/>
            <person name="Minx P."/>
            <person name="Morris P."/>
            <person name="Nelson J."/>
            <person name="Phuntumart V."/>
            <person name="Qutob D."/>
            <person name="Rehmany A."/>
            <person name="Rougon-Cardoso A."/>
            <person name="Ryden P."/>
            <person name="Torto-Alalibo T."/>
            <person name="Studholme D."/>
            <person name="Wang Y."/>
            <person name="Win J."/>
            <person name="Wood J."/>
            <person name="Clifton S.W."/>
            <person name="Rogers J."/>
            <person name="Van den Ackerveken G."/>
            <person name="Jones J.D."/>
            <person name="McDowell J.M."/>
            <person name="Beynon J."/>
            <person name="Tyler B.M."/>
        </authorList>
    </citation>
    <scope>NUCLEOTIDE SEQUENCE [LARGE SCALE GENOMIC DNA]</scope>
    <source>
        <strain evidence="2">Emoy2</strain>
    </source>
</reference>
<dbReference type="EnsemblProtists" id="HpaT810639">
    <property type="protein sequence ID" value="HpaP810639"/>
    <property type="gene ID" value="HpaG810639"/>
</dbReference>
<evidence type="ECO:0000313" key="1">
    <source>
        <dbReference type="EnsemblProtists" id="HpaP810639"/>
    </source>
</evidence>
<keyword evidence="2" id="KW-1185">Reference proteome</keyword>
<evidence type="ECO:0000313" key="2">
    <source>
        <dbReference type="Proteomes" id="UP000011713"/>
    </source>
</evidence>
<dbReference type="InParanoid" id="M4BVU5"/>